<protein>
    <recommendedName>
        <fullName evidence="4">N-acetyltransferase domain-containing protein</fullName>
    </recommendedName>
</protein>
<keyword evidence="6" id="KW-1185">Reference proteome</keyword>
<evidence type="ECO:0000313" key="6">
    <source>
        <dbReference type="Proteomes" id="UP000244729"/>
    </source>
</evidence>
<accession>A0A2S0WYN0</accession>
<dbReference type="InterPro" id="IPR016181">
    <property type="entry name" value="Acyl_CoA_acyltransferase"/>
</dbReference>
<dbReference type="PANTHER" id="PTHR43877">
    <property type="entry name" value="AMINOALKYLPHOSPHONATE N-ACETYLTRANSFERASE-RELATED-RELATED"/>
    <property type="match status" value="1"/>
</dbReference>
<sequence length="234" mass="24973">MPRNRPFGLTNPSAHGAVSRTDSATIPESSGKVPHEASDREPFTNAGRAGNTRETHAAYARRVHPSVTVAVEPPRQPEVERLLDGSTAYAESLYPPESSFLLDIATLERAEVAFYVARDGDRAVGIAALVAEADASRGELKRMFVDPEARGRGVAAALLDRIEADAAARGIIEIVLETGDLHDAAQALYARRGYRLIPQFGQYVGEPHSVCFAKTLIAAPTATTGSVSNDPGVR</sequence>
<evidence type="ECO:0000259" key="4">
    <source>
        <dbReference type="PROSITE" id="PS51186"/>
    </source>
</evidence>
<dbReference type="Proteomes" id="UP000244729">
    <property type="component" value="Chromosome"/>
</dbReference>
<dbReference type="SUPFAM" id="SSF55729">
    <property type="entry name" value="Acyl-CoA N-acyltransferases (Nat)"/>
    <property type="match status" value="1"/>
</dbReference>
<dbReference type="PROSITE" id="PS51186">
    <property type="entry name" value="GNAT"/>
    <property type="match status" value="1"/>
</dbReference>
<dbReference type="EMBL" id="CP028913">
    <property type="protein sequence ID" value="AWB96436.1"/>
    <property type="molecule type" value="Genomic_DNA"/>
</dbReference>
<evidence type="ECO:0000256" key="2">
    <source>
        <dbReference type="ARBA" id="ARBA00023315"/>
    </source>
</evidence>
<feature type="region of interest" description="Disordered" evidence="3">
    <location>
        <begin position="1"/>
        <end position="51"/>
    </location>
</feature>
<gene>
    <name evidence="5" type="ORF">DCE93_12905</name>
</gene>
<evidence type="ECO:0000313" key="5">
    <source>
        <dbReference type="EMBL" id="AWB96436.1"/>
    </source>
</evidence>
<keyword evidence="2" id="KW-0012">Acyltransferase</keyword>
<dbReference type="CDD" id="cd04301">
    <property type="entry name" value="NAT_SF"/>
    <property type="match status" value="1"/>
</dbReference>
<feature type="domain" description="N-acetyltransferase" evidence="4">
    <location>
        <begin position="69"/>
        <end position="217"/>
    </location>
</feature>
<name>A0A2S0WYN0_9MICO</name>
<dbReference type="Gene3D" id="3.40.630.30">
    <property type="match status" value="1"/>
</dbReference>
<organism evidence="5 6">
    <name type="scientific">Agromyces badenianii</name>
    <dbReference type="NCBI Taxonomy" id="2080742"/>
    <lineage>
        <taxon>Bacteria</taxon>
        <taxon>Bacillati</taxon>
        <taxon>Actinomycetota</taxon>
        <taxon>Actinomycetes</taxon>
        <taxon>Micrococcales</taxon>
        <taxon>Microbacteriaceae</taxon>
        <taxon>Agromyces</taxon>
    </lineage>
</organism>
<reference evidence="5 6" key="1">
    <citation type="submission" date="2018-04" db="EMBL/GenBank/DDBJ databases">
        <authorList>
            <person name="Li J."/>
        </authorList>
    </citation>
    <scope>NUCLEOTIDE SEQUENCE [LARGE SCALE GENOMIC DNA]</scope>
    <source>
        <strain evidence="6">30A</strain>
    </source>
</reference>
<dbReference type="InterPro" id="IPR050832">
    <property type="entry name" value="Bact_Acetyltransf"/>
</dbReference>
<dbReference type="KEGG" id="agm:DCE93_12905"/>
<evidence type="ECO:0000256" key="3">
    <source>
        <dbReference type="SAM" id="MobiDB-lite"/>
    </source>
</evidence>
<dbReference type="Pfam" id="PF00583">
    <property type="entry name" value="Acetyltransf_1"/>
    <property type="match status" value="1"/>
</dbReference>
<dbReference type="OrthoDB" id="3190820at2"/>
<dbReference type="AlphaFoldDB" id="A0A2S0WYN0"/>
<dbReference type="GO" id="GO:0016747">
    <property type="term" value="F:acyltransferase activity, transferring groups other than amino-acyl groups"/>
    <property type="evidence" value="ECO:0007669"/>
    <property type="project" value="InterPro"/>
</dbReference>
<dbReference type="InterPro" id="IPR000182">
    <property type="entry name" value="GNAT_dom"/>
</dbReference>
<dbReference type="PANTHER" id="PTHR43877:SF2">
    <property type="entry name" value="AMINOALKYLPHOSPHONATE N-ACETYLTRANSFERASE-RELATED"/>
    <property type="match status" value="1"/>
</dbReference>
<keyword evidence="1" id="KW-0808">Transferase</keyword>
<proteinExistence type="predicted"/>
<feature type="compositionally biased region" description="Basic and acidic residues" evidence="3">
    <location>
        <begin position="33"/>
        <end position="42"/>
    </location>
</feature>
<evidence type="ECO:0000256" key="1">
    <source>
        <dbReference type="ARBA" id="ARBA00022679"/>
    </source>
</evidence>